<proteinExistence type="predicted"/>
<feature type="region of interest" description="Disordered" evidence="1">
    <location>
        <begin position="85"/>
        <end position="117"/>
    </location>
</feature>
<protein>
    <submittedName>
        <fullName evidence="2">Uncharacterized protein</fullName>
    </submittedName>
</protein>
<dbReference type="AlphaFoldDB" id="A0A8H4JDN8"/>
<gene>
    <name evidence="2" type="ORF">FACUT_13255</name>
</gene>
<dbReference type="OrthoDB" id="10556194at2759"/>
<name>A0A8H4JDN8_9HYPO</name>
<dbReference type="Proteomes" id="UP000536711">
    <property type="component" value="Unassembled WGS sequence"/>
</dbReference>
<sequence>MEKNRALNALGSSVIFSEFGFTGHTRLNVNWPGFNSSCVPSRAYSIQLSAEPPTSAAQILRRDELGNSDMSNTEVFHFPAARWLQGGRRTPPTSRSRGRLSSLNKQYPGSKETNEENAPAEFRFHPKVCYCQSLECTIQDYQGDIIVWTSSSTGPGDILNITATDATGADNWLLKSTSDPDVNRQIEGSMLILHGLVESVINLHRYDPMEAMKAAMSEVKAMDITMLKKENESSSSAWMPLTGHPGARCLP</sequence>
<evidence type="ECO:0000256" key="1">
    <source>
        <dbReference type="SAM" id="MobiDB-lite"/>
    </source>
</evidence>
<evidence type="ECO:0000313" key="2">
    <source>
        <dbReference type="EMBL" id="KAF4415620.1"/>
    </source>
</evidence>
<accession>A0A8H4JDN8</accession>
<organism evidence="2 3">
    <name type="scientific">Fusarium acutatum</name>
    <dbReference type="NCBI Taxonomy" id="78861"/>
    <lineage>
        <taxon>Eukaryota</taxon>
        <taxon>Fungi</taxon>
        <taxon>Dikarya</taxon>
        <taxon>Ascomycota</taxon>
        <taxon>Pezizomycotina</taxon>
        <taxon>Sordariomycetes</taxon>
        <taxon>Hypocreomycetidae</taxon>
        <taxon>Hypocreales</taxon>
        <taxon>Nectriaceae</taxon>
        <taxon>Fusarium</taxon>
        <taxon>Fusarium fujikuroi species complex</taxon>
    </lineage>
</organism>
<keyword evidence="3" id="KW-1185">Reference proteome</keyword>
<dbReference type="EMBL" id="JAADJF010000530">
    <property type="protein sequence ID" value="KAF4415620.1"/>
    <property type="molecule type" value="Genomic_DNA"/>
</dbReference>
<evidence type="ECO:0000313" key="3">
    <source>
        <dbReference type="Proteomes" id="UP000536711"/>
    </source>
</evidence>
<comment type="caution">
    <text evidence="2">The sequence shown here is derived from an EMBL/GenBank/DDBJ whole genome shotgun (WGS) entry which is preliminary data.</text>
</comment>
<feature type="compositionally biased region" description="Low complexity" evidence="1">
    <location>
        <begin position="87"/>
        <end position="103"/>
    </location>
</feature>
<reference evidence="2 3" key="1">
    <citation type="submission" date="2020-01" db="EMBL/GenBank/DDBJ databases">
        <title>Identification and distribution of gene clusters putatively required for synthesis of sphingolipid metabolism inhibitors in phylogenetically diverse species of the filamentous fungus Fusarium.</title>
        <authorList>
            <person name="Kim H.-S."/>
            <person name="Busman M."/>
            <person name="Brown D.W."/>
            <person name="Divon H."/>
            <person name="Uhlig S."/>
            <person name="Proctor R.H."/>
        </authorList>
    </citation>
    <scope>NUCLEOTIDE SEQUENCE [LARGE SCALE GENOMIC DNA]</scope>
    <source>
        <strain evidence="2 3">NRRL 13308</strain>
    </source>
</reference>